<comment type="caution">
    <text evidence="2">The sequence shown here is derived from an EMBL/GenBank/DDBJ whole genome shotgun (WGS) entry which is preliminary data.</text>
</comment>
<feature type="domain" description="PilZ" evidence="1">
    <location>
        <begin position="2"/>
        <end position="102"/>
    </location>
</feature>
<dbReference type="AlphaFoldDB" id="A0A4R1H8Z5"/>
<sequence>MERRKAKRDQILVDIDIAHPGAGYCHGHVENISKGGVSVHVDEGELPAAQRSVILNMRVWTGNEILYRKMYCRVVRHNSSRLAMEFAENDIVTEAIIQDLMFYQKRGQRHEQEKQVATGSFANALPEPAGS</sequence>
<accession>A0A4R1H8Z5</accession>
<gene>
    <name evidence="2" type="ORF">DFR30_1595</name>
</gene>
<dbReference type="EMBL" id="SMFX01000001">
    <property type="protein sequence ID" value="TCK18317.1"/>
    <property type="molecule type" value="Genomic_DNA"/>
</dbReference>
<dbReference type="Gene3D" id="2.40.10.220">
    <property type="entry name" value="predicted glycosyltransferase like domains"/>
    <property type="match status" value="1"/>
</dbReference>
<dbReference type="InterPro" id="IPR009875">
    <property type="entry name" value="PilZ_domain"/>
</dbReference>
<keyword evidence="3" id="KW-1185">Reference proteome</keyword>
<evidence type="ECO:0000313" key="2">
    <source>
        <dbReference type="EMBL" id="TCK18317.1"/>
    </source>
</evidence>
<dbReference type="RefSeq" id="WP_132972130.1">
    <property type="nucleotide sequence ID" value="NZ_SMFX01000001.1"/>
</dbReference>
<organism evidence="2 3">
    <name type="scientific">Thiogranum longum</name>
    <dbReference type="NCBI Taxonomy" id="1537524"/>
    <lineage>
        <taxon>Bacteria</taxon>
        <taxon>Pseudomonadati</taxon>
        <taxon>Pseudomonadota</taxon>
        <taxon>Gammaproteobacteria</taxon>
        <taxon>Chromatiales</taxon>
        <taxon>Ectothiorhodospiraceae</taxon>
        <taxon>Thiogranum</taxon>
    </lineage>
</organism>
<evidence type="ECO:0000259" key="1">
    <source>
        <dbReference type="Pfam" id="PF07238"/>
    </source>
</evidence>
<name>A0A4R1H8Z5_9GAMM</name>
<dbReference type="GO" id="GO:0035438">
    <property type="term" value="F:cyclic-di-GMP binding"/>
    <property type="evidence" value="ECO:0007669"/>
    <property type="project" value="InterPro"/>
</dbReference>
<dbReference type="Proteomes" id="UP000295707">
    <property type="component" value="Unassembled WGS sequence"/>
</dbReference>
<reference evidence="2 3" key="1">
    <citation type="submission" date="2019-03" db="EMBL/GenBank/DDBJ databases">
        <title>Genomic Encyclopedia of Type Strains, Phase IV (KMG-IV): sequencing the most valuable type-strain genomes for metagenomic binning, comparative biology and taxonomic classification.</title>
        <authorList>
            <person name="Goeker M."/>
        </authorList>
    </citation>
    <scope>NUCLEOTIDE SEQUENCE [LARGE SCALE GENOMIC DNA]</scope>
    <source>
        <strain evidence="2 3">DSM 19610</strain>
    </source>
</reference>
<proteinExistence type="predicted"/>
<dbReference type="SUPFAM" id="SSF141371">
    <property type="entry name" value="PilZ domain-like"/>
    <property type="match status" value="1"/>
</dbReference>
<dbReference type="Pfam" id="PF07238">
    <property type="entry name" value="PilZ"/>
    <property type="match status" value="1"/>
</dbReference>
<protein>
    <submittedName>
        <fullName evidence="2">PilZ domain-containing protein</fullName>
    </submittedName>
</protein>
<evidence type="ECO:0000313" key="3">
    <source>
        <dbReference type="Proteomes" id="UP000295707"/>
    </source>
</evidence>